<keyword evidence="6" id="KW-1185">Reference proteome</keyword>
<dbReference type="EMBL" id="JAERRF010000036">
    <property type="protein sequence ID" value="MBL1102014.1"/>
    <property type="molecule type" value="Genomic_DNA"/>
</dbReference>
<dbReference type="InterPro" id="IPR018062">
    <property type="entry name" value="HTH_AraC-typ_CS"/>
</dbReference>
<gene>
    <name evidence="5" type="ORF">JK363_36370</name>
</gene>
<evidence type="ECO:0000256" key="2">
    <source>
        <dbReference type="ARBA" id="ARBA00023125"/>
    </source>
</evidence>
<evidence type="ECO:0000256" key="1">
    <source>
        <dbReference type="ARBA" id="ARBA00023015"/>
    </source>
</evidence>
<evidence type="ECO:0000256" key="3">
    <source>
        <dbReference type="ARBA" id="ARBA00023163"/>
    </source>
</evidence>
<dbReference type="PROSITE" id="PS00041">
    <property type="entry name" value="HTH_ARAC_FAMILY_1"/>
    <property type="match status" value="1"/>
</dbReference>
<evidence type="ECO:0000313" key="6">
    <source>
        <dbReference type="Proteomes" id="UP000634229"/>
    </source>
</evidence>
<dbReference type="PROSITE" id="PS01124">
    <property type="entry name" value="HTH_ARAC_FAMILY_2"/>
    <property type="match status" value="1"/>
</dbReference>
<evidence type="ECO:0000259" key="4">
    <source>
        <dbReference type="PROSITE" id="PS01124"/>
    </source>
</evidence>
<dbReference type="InterPro" id="IPR035418">
    <property type="entry name" value="AraC-bd_2"/>
</dbReference>
<dbReference type="PANTHER" id="PTHR46796">
    <property type="entry name" value="HTH-TYPE TRANSCRIPTIONAL ACTIVATOR RHAS-RELATED"/>
    <property type="match status" value="1"/>
</dbReference>
<dbReference type="Proteomes" id="UP000634229">
    <property type="component" value="Unassembled WGS sequence"/>
</dbReference>
<dbReference type="InterPro" id="IPR018060">
    <property type="entry name" value="HTH_AraC"/>
</dbReference>
<dbReference type="SUPFAM" id="SSF46689">
    <property type="entry name" value="Homeodomain-like"/>
    <property type="match status" value="1"/>
</dbReference>
<keyword evidence="1" id="KW-0805">Transcription regulation</keyword>
<proteinExistence type="predicted"/>
<keyword evidence="3" id="KW-0804">Transcription</keyword>
<dbReference type="InterPro" id="IPR009057">
    <property type="entry name" value="Homeodomain-like_sf"/>
</dbReference>
<dbReference type="SMART" id="SM00342">
    <property type="entry name" value="HTH_ARAC"/>
    <property type="match status" value="1"/>
</dbReference>
<feature type="domain" description="HTH araC/xylS-type" evidence="4">
    <location>
        <begin position="216"/>
        <end position="317"/>
    </location>
</feature>
<reference evidence="5 6" key="1">
    <citation type="submission" date="2021-01" db="EMBL/GenBank/DDBJ databases">
        <title>WGS of actinomycetes isolated from Thailand.</title>
        <authorList>
            <person name="Thawai C."/>
        </authorList>
    </citation>
    <scope>NUCLEOTIDE SEQUENCE [LARGE SCALE GENOMIC DNA]</scope>
    <source>
        <strain evidence="5 6">CA1R205</strain>
    </source>
</reference>
<dbReference type="InterPro" id="IPR020449">
    <property type="entry name" value="Tscrpt_reg_AraC-type_HTH"/>
</dbReference>
<protein>
    <submittedName>
        <fullName evidence="5">Helix-turn-helix domain-containing protein</fullName>
    </submittedName>
</protein>
<keyword evidence="2" id="KW-0238">DNA-binding</keyword>
<dbReference type="PRINTS" id="PR00032">
    <property type="entry name" value="HTHARAC"/>
</dbReference>
<dbReference type="Gene3D" id="1.10.10.60">
    <property type="entry name" value="Homeodomain-like"/>
    <property type="match status" value="1"/>
</dbReference>
<evidence type="ECO:0000313" key="5">
    <source>
        <dbReference type="EMBL" id="MBL1102014.1"/>
    </source>
</evidence>
<dbReference type="Pfam" id="PF12833">
    <property type="entry name" value="HTH_18"/>
    <property type="match status" value="1"/>
</dbReference>
<dbReference type="RefSeq" id="WP_201882093.1">
    <property type="nucleotide sequence ID" value="NZ_JAERRF010000036.1"/>
</dbReference>
<name>A0ABS1NPY2_9ACTN</name>
<dbReference type="PANTHER" id="PTHR46796:SF6">
    <property type="entry name" value="ARAC SUBFAMILY"/>
    <property type="match status" value="1"/>
</dbReference>
<sequence>MLGATVFRTGEVDPAGRFDCWRDLMSKTLCPLDMNSEHAAQFQAEARLLELGPVSVYPTIVEPMSWRRTPRLIQQSDPECYYLTFPITGSLGITQAGREAVHGPREMYVVDTSQPFQCVTSVALHAVGLEVPRKLVSLRKERADVLLTRRLPGDDGYGILLAQLLEQLANDTGLYGPADGPRLGSIIVDLLSSLLAHTLDRETSLPMETRQRTLVLRIRAFIEDNLDDPELTPRCVADAHHISLSYLHRLFQREEETLAAWIRRRRLERVRCDLTDPALSGIPIYSLATRWGFPGGADFSRIFRRTYGVTPREFRQRY</sequence>
<dbReference type="Pfam" id="PF14525">
    <property type="entry name" value="AraC_binding_2"/>
    <property type="match status" value="1"/>
</dbReference>
<accession>A0ABS1NPY2</accession>
<comment type="caution">
    <text evidence="5">The sequence shown here is derived from an EMBL/GenBank/DDBJ whole genome shotgun (WGS) entry which is preliminary data.</text>
</comment>
<dbReference type="InterPro" id="IPR050204">
    <property type="entry name" value="AraC_XylS_family_regulators"/>
</dbReference>
<organism evidence="5 6">
    <name type="scientific">Streptomyces coffeae</name>
    <dbReference type="NCBI Taxonomy" id="621382"/>
    <lineage>
        <taxon>Bacteria</taxon>
        <taxon>Bacillati</taxon>
        <taxon>Actinomycetota</taxon>
        <taxon>Actinomycetes</taxon>
        <taxon>Kitasatosporales</taxon>
        <taxon>Streptomycetaceae</taxon>
        <taxon>Streptomyces</taxon>
    </lineage>
</organism>